<gene>
    <name evidence="2" type="ORF">NBR_LOCUS9999</name>
</gene>
<evidence type="ECO:0000313" key="2">
    <source>
        <dbReference type="EMBL" id="VDL73588.1"/>
    </source>
</evidence>
<dbReference type="EMBL" id="UYSL01020236">
    <property type="protein sequence ID" value="VDL73588.1"/>
    <property type="molecule type" value="Genomic_DNA"/>
</dbReference>
<dbReference type="Gene3D" id="3.15.10.10">
    <property type="entry name" value="Bactericidal permeability-increasing protein, domain 1"/>
    <property type="match status" value="1"/>
</dbReference>
<organism evidence="4">
    <name type="scientific">Nippostrongylus brasiliensis</name>
    <name type="common">Rat hookworm</name>
    <dbReference type="NCBI Taxonomy" id="27835"/>
    <lineage>
        <taxon>Eukaryota</taxon>
        <taxon>Metazoa</taxon>
        <taxon>Ecdysozoa</taxon>
        <taxon>Nematoda</taxon>
        <taxon>Chromadorea</taxon>
        <taxon>Rhabditida</taxon>
        <taxon>Rhabditina</taxon>
        <taxon>Rhabditomorpha</taxon>
        <taxon>Strongyloidea</taxon>
        <taxon>Heligmosomidae</taxon>
        <taxon>Nippostrongylus</taxon>
    </lineage>
</organism>
<dbReference type="OMA" id="WNGHFEH"/>
<dbReference type="AlphaFoldDB" id="A0A0N4Y2N9"/>
<reference evidence="4" key="1">
    <citation type="submission" date="2017-02" db="UniProtKB">
        <authorList>
            <consortium name="WormBaseParasite"/>
        </authorList>
    </citation>
    <scope>IDENTIFICATION</scope>
</reference>
<sequence length="222" mass="24686">MISLLLLVVFTAAARAQTNDTLNTQQSLALTISPKVWDLLETKANFITEAVRSIKFPEKEEKVAKLVKYKVWGGQIEQFTVPKSGVAFVDVNNGVHLRISDAIINDVNPRLQKLKKMVEQRVKDYDVVWTVQNQILRVEIRPRSSTGQVSPVKAIDKMFCVDLNLNHLLSSRSKRSVLAKGVDVTCVDPVAKCEGQSCSFCTNVDINPGPSGDMFHNCIPAF</sequence>
<feature type="chain" id="PRO_5043125184" evidence="1">
    <location>
        <begin position="17"/>
        <end position="222"/>
    </location>
</feature>
<dbReference type="WBParaSite" id="NBR_0000999801-mRNA-1">
    <property type="protein sequence ID" value="NBR_0000999801-mRNA-1"/>
    <property type="gene ID" value="NBR_0000999801"/>
</dbReference>
<reference evidence="2 3" key="2">
    <citation type="submission" date="2018-11" db="EMBL/GenBank/DDBJ databases">
        <authorList>
            <consortium name="Pathogen Informatics"/>
        </authorList>
    </citation>
    <scope>NUCLEOTIDE SEQUENCE [LARGE SCALE GENOMIC DNA]</scope>
</reference>
<evidence type="ECO:0000313" key="4">
    <source>
        <dbReference type="WBParaSite" id="NBR_0000999801-mRNA-1"/>
    </source>
</evidence>
<dbReference type="Proteomes" id="UP000271162">
    <property type="component" value="Unassembled WGS sequence"/>
</dbReference>
<keyword evidence="3" id="KW-1185">Reference proteome</keyword>
<feature type="signal peptide" evidence="1">
    <location>
        <begin position="1"/>
        <end position="16"/>
    </location>
</feature>
<keyword evidence="1" id="KW-0732">Signal</keyword>
<name>A0A0N4Y2N9_NIPBR</name>
<evidence type="ECO:0000256" key="1">
    <source>
        <dbReference type="SAM" id="SignalP"/>
    </source>
</evidence>
<accession>A0A0N4Y2N9</accession>
<protein>
    <submittedName>
        <fullName evidence="4">DUF2294 family protein</fullName>
    </submittedName>
</protein>
<evidence type="ECO:0000313" key="3">
    <source>
        <dbReference type="Proteomes" id="UP000271162"/>
    </source>
</evidence>
<proteinExistence type="predicted"/>